<evidence type="ECO:0000313" key="2">
    <source>
        <dbReference type="Proteomes" id="UP001152622"/>
    </source>
</evidence>
<dbReference type="Proteomes" id="UP001152622">
    <property type="component" value="Chromosome 15"/>
</dbReference>
<comment type="caution">
    <text evidence="1">The sequence shown here is derived from an EMBL/GenBank/DDBJ whole genome shotgun (WGS) entry which is preliminary data.</text>
</comment>
<protein>
    <submittedName>
        <fullName evidence="1">Uncharacterized protein</fullName>
    </submittedName>
</protein>
<proteinExistence type="predicted"/>
<evidence type="ECO:0000313" key="1">
    <source>
        <dbReference type="EMBL" id="KAJ8341554.1"/>
    </source>
</evidence>
<dbReference type="AlphaFoldDB" id="A0A9Q1EMG8"/>
<organism evidence="1 2">
    <name type="scientific">Synaphobranchus kaupii</name>
    <name type="common">Kaup's arrowtooth eel</name>
    <dbReference type="NCBI Taxonomy" id="118154"/>
    <lineage>
        <taxon>Eukaryota</taxon>
        <taxon>Metazoa</taxon>
        <taxon>Chordata</taxon>
        <taxon>Craniata</taxon>
        <taxon>Vertebrata</taxon>
        <taxon>Euteleostomi</taxon>
        <taxon>Actinopterygii</taxon>
        <taxon>Neopterygii</taxon>
        <taxon>Teleostei</taxon>
        <taxon>Anguilliformes</taxon>
        <taxon>Synaphobranchidae</taxon>
        <taxon>Synaphobranchus</taxon>
    </lineage>
</organism>
<name>A0A9Q1EMG8_SYNKA</name>
<dbReference type="EMBL" id="JAINUF010000015">
    <property type="protein sequence ID" value="KAJ8341554.1"/>
    <property type="molecule type" value="Genomic_DNA"/>
</dbReference>
<accession>A0A9Q1EMG8</accession>
<gene>
    <name evidence="1" type="ORF">SKAU_G00338450</name>
</gene>
<reference evidence="1" key="1">
    <citation type="journal article" date="2023" name="Science">
        <title>Genome structures resolve the early diversification of teleost fishes.</title>
        <authorList>
            <person name="Parey E."/>
            <person name="Louis A."/>
            <person name="Montfort J."/>
            <person name="Bouchez O."/>
            <person name="Roques C."/>
            <person name="Iampietro C."/>
            <person name="Lluch J."/>
            <person name="Castinel A."/>
            <person name="Donnadieu C."/>
            <person name="Desvignes T."/>
            <person name="Floi Bucao C."/>
            <person name="Jouanno E."/>
            <person name="Wen M."/>
            <person name="Mejri S."/>
            <person name="Dirks R."/>
            <person name="Jansen H."/>
            <person name="Henkel C."/>
            <person name="Chen W.J."/>
            <person name="Zahm M."/>
            <person name="Cabau C."/>
            <person name="Klopp C."/>
            <person name="Thompson A.W."/>
            <person name="Robinson-Rechavi M."/>
            <person name="Braasch I."/>
            <person name="Lecointre G."/>
            <person name="Bobe J."/>
            <person name="Postlethwait J.H."/>
            <person name="Berthelot C."/>
            <person name="Roest Crollius H."/>
            <person name="Guiguen Y."/>
        </authorList>
    </citation>
    <scope>NUCLEOTIDE SEQUENCE</scope>
    <source>
        <tissue evidence="1">Blood</tissue>
    </source>
</reference>
<sequence length="122" mass="13953">MGRYSTQEQRGIRQQRFLRCCYGGREMQRDLCSCRWLGALIRLAPVHQQQEALLGISRCGSASALRPARRCSPWHNPNHLDSGHRYRPRSPALAARAMNEREEGNLAALRKHLVWRSTQACG</sequence>
<keyword evidence="2" id="KW-1185">Reference proteome</keyword>